<dbReference type="GO" id="GO:0004176">
    <property type="term" value="F:ATP-dependent peptidase activity"/>
    <property type="evidence" value="ECO:0007669"/>
    <property type="project" value="InterPro"/>
</dbReference>
<dbReference type="Gene3D" id="1.20.58.760">
    <property type="entry name" value="Peptidase M41"/>
    <property type="match status" value="1"/>
</dbReference>
<dbReference type="GO" id="GO:0004222">
    <property type="term" value="F:metalloendopeptidase activity"/>
    <property type="evidence" value="ECO:0007669"/>
    <property type="project" value="InterPro"/>
</dbReference>
<dbReference type="PANTHER" id="PTHR23076:SF37">
    <property type="entry name" value="ATP-DEPENDENT ZINC METALLOPROTEASE FTSH 4, MITOCHONDRIAL"/>
    <property type="match status" value="1"/>
</dbReference>
<sequence>MGGRAAEKIMYRQNITDITSSSYLSKATKLAKEVVTKHDFSKLGLMSCDDTTVSLETKFIVEKETKRLIEKAYRNARRIISSHKKELELLASVLMEKERLT</sequence>
<gene>
    <name evidence="2" type="ORF">TSUD_315560</name>
</gene>
<dbReference type="GO" id="GO:0009507">
    <property type="term" value="C:chloroplast"/>
    <property type="evidence" value="ECO:0007669"/>
    <property type="project" value="TreeGrafter"/>
</dbReference>
<dbReference type="Proteomes" id="UP000242715">
    <property type="component" value="Unassembled WGS sequence"/>
</dbReference>
<dbReference type="GO" id="GO:0005524">
    <property type="term" value="F:ATP binding"/>
    <property type="evidence" value="ECO:0007669"/>
    <property type="project" value="InterPro"/>
</dbReference>
<evidence type="ECO:0000313" key="3">
    <source>
        <dbReference type="Proteomes" id="UP000242715"/>
    </source>
</evidence>
<accession>A0A2Z6MF31</accession>
<reference evidence="3" key="1">
    <citation type="journal article" date="2017" name="Front. Plant Sci.">
        <title>Climate Clever Clovers: New Paradigm to Reduce the Environmental Footprint of Ruminants by Breeding Low Methanogenic Forages Utilizing Haplotype Variation.</title>
        <authorList>
            <person name="Kaur P."/>
            <person name="Appels R."/>
            <person name="Bayer P.E."/>
            <person name="Keeble-Gagnere G."/>
            <person name="Wang J."/>
            <person name="Hirakawa H."/>
            <person name="Shirasawa K."/>
            <person name="Vercoe P."/>
            <person name="Stefanova K."/>
            <person name="Durmic Z."/>
            <person name="Nichols P."/>
            <person name="Revell C."/>
            <person name="Isobe S.N."/>
            <person name="Edwards D."/>
            <person name="Erskine W."/>
        </authorList>
    </citation>
    <scope>NUCLEOTIDE SEQUENCE [LARGE SCALE GENOMIC DNA]</scope>
    <source>
        <strain evidence="3">cv. Daliak</strain>
    </source>
</reference>
<protein>
    <recommendedName>
        <fullName evidence="1">Peptidase M41 domain-containing protein</fullName>
    </recommendedName>
</protein>
<dbReference type="GO" id="GO:0045037">
    <property type="term" value="P:protein import into chloroplast stroma"/>
    <property type="evidence" value="ECO:0007669"/>
    <property type="project" value="TreeGrafter"/>
</dbReference>
<dbReference type="AlphaFoldDB" id="A0A2Z6MF31"/>
<evidence type="ECO:0000313" key="2">
    <source>
        <dbReference type="EMBL" id="GAU31346.1"/>
    </source>
</evidence>
<proteinExistence type="predicted"/>
<organism evidence="2 3">
    <name type="scientific">Trifolium subterraneum</name>
    <name type="common">Subterranean clover</name>
    <dbReference type="NCBI Taxonomy" id="3900"/>
    <lineage>
        <taxon>Eukaryota</taxon>
        <taxon>Viridiplantae</taxon>
        <taxon>Streptophyta</taxon>
        <taxon>Embryophyta</taxon>
        <taxon>Tracheophyta</taxon>
        <taxon>Spermatophyta</taxon>
        <taxon>Magnoliopsida</taxon>
        <taxon>eudicotyledons</taxon>
        <taxon>Gunneridae</taxon>
        <taxon>Pentapetalae</taxon>
        <taxon>rosids</taxon>
        <taxon>fabids</taxon>
        <taxon>Fabales</taxon>
        <taxon>Fabaceae</taxon>
        <taxon>Papilionoideae</taxon>
        <taxon>50 kb inversion clade</taxon>
        <taxon>NPAAA clade</taxon>
        <taxon>Hologalegina</taxon>
        <taxon>IRL clade</taxon>
        <taxon>Trifolieae</taxon>
        <taxon>Trifolium</taxon>
    </lineage>
</organism>
<dbReference type="SUPFAM" id="SSF140990">
    <property type="entry name" value="FtsH protease domain-like"/>
    <property type="match status" value="1"/>
</dbReference>
<dbReference type="InterPro" id="IPR037219">
    <property type="entry name" value="Peptidase_M41-like"/>
</dbReference>
<dbReference type="GO" id="GO:0006508">
    <property type="term" value="P:proteolysis"/>
    <property type="evidence" value="ECO:0007669"/>
    <property type="project" value="InterPro"/>
</dbReference>
<feature type="domain" description="Peptidase M41" evidence="1">
    <location>
        <begin position="1"/>
        <end position="100"/>
    </location>
</feature>
<dbReference type="InterPro" id="IPR000642">
    <property type="entry name" value="Peptidase_M41"/>
</dbReference>
<dbReference type="EMBL" id="DF973452">
    <property type="protein sequence ID" value="GAU31346.1"/>
    <property type="molecule type" value="Genomic_DNA"/>
</dbReference>
<keyword evidence="3" id="KW-1185">Reference proteome</keyword>
<dbReference type="PANTHER" id="PTHR23076">
    <property type="entry name" value="METALLOPROTEASE M41 FTSH"/>
    <property type="match status" value="1"/>
</dbReference>
<dbReference type="OrthoDB" id="1937181at2759"/>
<dbReference type="Pfam" id="PF01434">
    <property type="entry name" value="Peptidase_M41"/>
    <property type="match status" value="1"/>
</dbReference>
<evidence type="ECO:0000259" key="1">
    <source>
        <dbReference type="Pfam" id="PF01434"/>
    </source>
</evidence>
<name>A0A2Z6MF31_TRISU</name>